<dbReference type="RefSeq" id="WP_078694667.1">
    <property type="nucleotide sequence ID" value="NZ_FUWX01000019.1"/>
</dbReference>
<dbReference type="Pfam" id="PF01391">
    <property type="entry name" value="Collagen"/>
    <property type="match status" value="2"/>
</dbReference>
<dbReference type="Pfam" id="PF13884">
    <property type="entry name" value="Peptidase_S74"/>
    <property type="match status" value="1"/>
</dbReference>
<feature type="compositionally biased region" description="Low complexity" evidence="1">
    <location>
        <begin position="395"/>
        <end position="415"/>
    </location>
</feature>
<feature type="region of interest" description="Disordered" evidence="1">
    <location>
        <begin position="161"/>
        <end position="232"/>
    </location>
</feature>
<dbReference type="PANTHER" id="PTHR24023">
    <property type="entry name" value="COLLAGEN ALPHA"/>
    <property type="match status" value="1"/>
</dbReference>
<evidence type="ECO:0000313" key="4">
    <source>
        <dbReference type="Proteomes" id="UP000191153"/>
    </source>
</evidence>
<feature type="compositionally biased region" description="Low complexity" evidence="1">
    <location>
        <begin position="199"/>
        <end position="209"/>
    </location>
</feature>
<dbReference type="EMBL" id="FUWX01000019">
    <property type="protein sequence ID" value="SJZ99904.1"/>
    <property type="molecule type" value="Genomic_DNA"/>
</dbReference>
<organism evidence="3 4">
    <name type="scientific">Cetobacterium ceti</name>
    <dbReference type="NCBI Taxonomy" id="180163"/>
    <lineage>
        <taxon>Bacteria</taxon>
        <taxon>Fusobacteriati</taxon>
        <taxon>Fusobacteriota</taxon>
        <taxon>Fusobacteriia</taxon>
        <taxon>Fusobacteriales</taxon>
        <taxon>Fusobacteriaceae</taxon>
        <taxon>Cetobacterium</taxon>
    </lineage>
</organism>
<dbReference type="PROSITE" id="PS51688">
    <property type="entry name" value="ICA"/>
    <property type="match status" value="1"/>
</dbReference>
<proteinExistence type="predicted"/>
<feature type="compositionally biased region" description="Polar residues" evidence="1">
    <location>
        <begin position="268"/>
        <end position="280"/>
    </location>
</feature>
<dbReference type="OrthoDB" id="1488700at2"/>
<dbReference type="PANTHER" id="PTHR24023:SF1082">
    <property type="entry name" value="COLLAGEN TRIPLE HELIX REPEAT"/>
    <property type="match status" value="1"/>
</dbReference>
<protein>
    <submittedName>
        <fullName evidence="3">Collagen triple helix repeat-containing protein</fullName>
    </submittedName>
</protein>
<feature type="domain" description="Peptidase S74" evidence="2">
    <location>
        <begin position="468"/>
        <end position="555"/>
    </location>
</feature>
<dbReference type="Proteomes" id="UP000191153">
    <property type="component" value="Unassembled WGS sequence"/>
</dbReference>
<dbReference type="STRING" id="180163.SAMN02745174_02223"/>
<sequence length="560" mass="60643">MKDITTVNVYSNRIETENKIFTVGDKNIPHLLVKFFYKFNISSLKNKKLECSYHLPNKELYKETLLIQNDDFIEFPIHYSTFTNSGWTSLILTIVDGDNRMSLPEIILKTKGYFDSNIFKDVFENKTISNATFVESIPNIGNKYTLSTEFNKIIGEIIAPQGPKGNRGDIGPQGPIGPKGDKGDTGIQGERGPKGDAGIQGITGPQGIQGPPGPKGSQGEKGAQGPRGIQGLPGKNLEFKWFENGILGVRIEGENEYIKTNLKGPQGLTGQQGPIGSQGKTGKPFSISKVYPSIETMNNDFNNKEIENGAFVIINSDISNPDNAKLYVKGITSYKYITDLSGANGIQGPPGPRGAQGIQGNQGPKGEPGDKGIQGPVGPPGPQGQPGKKGDKGDPGAQGPIGPRGIQGIQGIQGERGPKGESGPRGLPGTIDYDLLDKKYLSISGGTITKDLTVQGTIYCNNDIVAFSDERLKKDIRTIKNPLRKLRKINGYNYIKDGKRHIGVLAQEIESIMPELVTKDKKTGYKAVAYGNLTALLIQCIKAQQTQIDFLTKQIKTLNK</sequence>
<keyword evidence="3" id="KW-0176">Collagen</keyword>
<evidence type="ECO:0000259" key="2">
    <source>
        <dbReference type="PROSITE" id="PS51688"/>
    </source>
</evidence>
<accession>A0A1T4Q864</accession>
<dbReference type="GO" id="GO:0005615">
    <property type="term" value="C:extracellular space"/>
    <property type="evidence" value="ECO:0007669"/>
    <property type="project" value="TreeGrafter"/>
</dbReference>
<dbReference type="InterPro" id="IPR030392">
    <property type="entry name" value="S74_ICA"/>
</dbReference>
<evidence type="ECO:0000313" key="3">
    <source>
        <dbReference type="EMBL" id="SJZ99904.1"/>
    </source>
</evidence>
<dbReference type="GO" id="GO:0031012">
    <property type="term" value="C:extracellular matrix"/>
    <property type="evidence" value="ECO:0007669"/>
    <property type="project" value="TreeGrafter"/>
</dbReference>
<evidence type="ECO:0000256" key="1">
    <source>
        <dbReference type="SAM" id="MobiDB-lite"/>
    </source>
</evidence>
<name>A0A1T4Q864_9FUSO</name>
<feature type="region of interest" description="Disordered" evidence="1">
    <location>
        <begin position="264"/>
        <end position="284"/>
    </location>
</feature>
<reference evidence="3 4" key="1">
    <citation type="submission" date="2017-02" db="EMBL/GenBank/DDBJ databases">
        <authorList>
            <person name="Peterson S.W."/>
        </authorList>
    </citation>
    <scope>NUCLEOTIDE SEQUENCE [LARGE SCALE GENOMIC DNA]</scope>
    <source>
        <strain evidence="3 4">ATCC 700028</strain>
    </source>
</reference>
<dbReference type="InterPro" id="IPR008160">
    <property type="entry name" value="Collagen"/>
</dbReference>
<dbReference type="InterPro" id="IPR050149">
    <property type="entry name" value="Collagen_superfamily"/>
</dbReference>
<dbReference type="AlphaFoldDB" id="A0A1T4Q864"/>
<gene>
    <name evidence="3" type="ORF">SAMN02745174_02223</name>
</gene>
<keyword evidence="4" id="KW-1185">Reference proteome</keyword>
<feature type="region of interest" description="Disordered" evidence="1">
    <location>
        <begin position="345"/>
        <end position="429"/>
    </location>
</feature>